<dbReference type="PANTHER" id="PTHR47976:SF120">
    <property type="entry name" value="G-TYPE LECTIN S-RECEPTOR-LIKE SERINE_THREONINE-PROTEIN KINASE SD2-5"/>
    <property type="match status" value="1"/>
</dbReference>
<evidence type="ECO:0000313" key="7">
    <source>
        <dbReference type="EMBL" id="KAE9445718.1"/>
    </source>
</evidence>
<feature type="non-terminal residue" evidence="7">
    <location>
        <position position="1"/>
    </location>
</feature>
<proteinExistence type="predicted"/>
<feature type="domain" description="Apple" evidence="6">
    <location>
        <begin position="323"/>
        <end position="404"/>
    </location>
</feature>
<dbReference type="AlphaFoldDB" id="A0A6A4KSF9"/>
<dbReference type="EMBL" id="QEFC01004018">
    <property type="protein sequence ID" value="KAE9445718.1"/>
    <property type="molecule type" value="Genomic_DNA"/>
</dbReference>
<dbReference type="Pfam" id="PF01453">
    <property type="entry name" value="B_lectin"/>
    <property type="match status" value="1"/>
</dbReference>
<feature type="transmembrane region" description="Helical" evidence="3">
    <location>
        <begin position="417"/>
        <end position="442"/>
    </location>
</feature>
<dbReference type="PROSITE" id="PS50927">
    <property type="entry name" value="BULB_LECTIN"/>
    <property type="match status" value="1"/>
</dbReference>
<comment type="caution">
    <text evidence="7">The sequence shown here is derived from an EMBL/GenBank/DDBJ whole genome shotgun (WGS) entry which is preliminary data.</text>
</comment>
<evidence type="ECO:0000256" key="1">
    <source>
        <dbReference type="ARBA" id="ARBA00022729"/>
    </source>
</evidence>
<sequence>MKLCFLVFLIHLFTHGHCNSDIHIGYKVTIPVPTEYSMGFIGRAFIIESEQMVPNFKVALSVESGEQKYSCSLDVFLGDVKVWTSGHFSRFYTTEKCVLELTQSGDLQLKGQEDRLGWKAGTSGQGVERLNLLRTGNLVLVDALDQIKWQSFNFPTNIMLWGQRLNVRTHLTSFPTNSTSFFSFEIQHDKLALYLNSDKLNYTYWKFKPLGNQNITFIKVSNKGVDIFGDEYTKIDQIPSGGFQPLRFMALGNETGNLGFYYYSTEQGKFEASFLAINNTCDLPLVCKPYGICTLSDVCSCIRFITRDGMNSNCSNGISGGYCGKNQVEMVELPGVTTILKGTNVKDNVSREKCSEICLDDCNCTAALYTFDSGECFLYGLVRGVKQVSRLKESSYMVKVPKGSGGGKGKSSGLKKWVLVVVGVADGLILALVLGGIGYYVIQKRRKNLQNIDNNS</sequence>
<keyword evidence="1 4" id="KW-0732">Signal</keyword>
<dbReference type="InterPro" id="IPR001480">
    <property type="entry name" value="Bulb-type_lectin_dom"/>
</dbReference>
<dbReference type="SMART" id="SM00473">
    <property type="entry name" value="PAN_AP"/>
    <property type="match status" value="1"/>
</dbReference>
<dbReference type="PROSITE" id="PS50948">
    <property type="entry name" value="PAN"/>
    <property type="match status" value="1"/>
</dbReference>
<protein>
    <recommendedName>
        <fullName evidence="8">Bulb-type lectin domain-containing protein</fullName>
    </recommendedName>
</protein>
<dbReference type="Pfam" id="PF00024">
    <property type="entry name" value="PAN_1"/>
    <property type="match status" value="1"/>
</dbReference>
<dbReference type="InterPro" id="IPR003609">
    <property type="entry name" value="Pan_app"/>
</dbReference>
<gene>
    <name evidence="7" type="ORF">C3L33_22380</name>
</gene>
<dbReference type="SUPFAM" id="SSF51110">
    <property type="entry name" value="alpha-D-mannose-specific plant lectins"/>
    <property type="match status" value="1"/>
</dbReference>
<dbReference type="PANTHER" id="PTHR47976">
    <property type="entry name" value="G-TYPE LECTIN S-RECEPTOR-LIKE SERINE/THREONINE-PROTEIN KINASE SD2-5"/>
    <property type="match status" value="1"/>
</dbReference>
<feature type="signal peptide" evidence="4">
    <location>
        <begin position="1"/>
        <end position="18"/>
    </location>
</feature>
<dbReference type="InterPro" id="IPR036426">
    <property type="entry name" value="Bulb-type_lectin_dom_sf"/>
</dbReference>
<keyword evidence="3" id="KW-0472">Membrane</keyword>
<evidence type="ECO:0000256" key="3">
    <source>
        <dbReference type="SAM" id="Phobius"/>
    </source>
</evidence>
<organism evidence="7">
    <name type="scientific">Rhododendron williamsianum</name>
    <dbReference type="NCBI Taxonomy" id="262921"/>
    <lineage>
        <taxon>Eukaryota</taxon>
        <taxon>Viridiplantae</taxon>
        <taxon>Streptophyta</taxon>
        <taxon>Embryophyta</taxon>
        <taxon>Tracheophyta</taxon>
        <taxon>Spermatophyta</taxon>
        <taxon>Magnoliopsida</taxon>
        <taxon>eudicotyledons</taxon>
        <taxon>Gunneridae</taxon>
        <taxon>Pentapetalae</taxon>
        <taxon>asterids</taxon>
        <taxon>Ericales</taxon>
        <taxon>Ericaceae</taxon>
        <taxon>Ericoideae</taxon>
        <taxon>Rhodoreae</taxon>
        <taxon>Rhododendron</taxon>
    </lineage>
</organism>
<keyword evidence="2" id="KW-0325">Glycoprotein</keyword>
<dbReference type="InterPro" id="IPR035446">
    <property type="entry name" value="SLSG/EP1"/>
</dbReference>
<evidence type="ECO:0000256" key="4">
    <source>
        <dbReference type="SAM" id="SignalP"/>
    </source>
</evidence>
<keyword evidence="3" id="KW-0812">Transmembrane</keyword>
<evidence type="ECO:0008006" key="8">
    <source>
        <dbReference type="Google" id="ProtNLM"/>
    </source>
</evidence>
<feature type="chain" id="PRO_5025679339" description="Bulb-type lectin domain-containing protein" evidence="4">
    <location>
        <begin position="19"/>
        <end position="456"/>
    </location>
</feature>
<accession>A0A6A4KSF9</accession>
<dbReference type="PIRSF" id="PIRSF002686">
    <property type="entry name" value="SLG"/>
    <property type="match status" value="1"/>
</dbReference>
<evidence type="ECO:0000259" key="6">
    <source>
        <dbReference type="PROSITE" id="PS50948"/>
    </source>
</evidence>
<dbReference type="SUPFAM" id="SSF57414">
    <property type="entry name" value="Hairpin loop containing domain-like"/>
    <property type="match status" value="1"/>
</dbReference>
<evidence type="ECO:0000256" key="2">
    <source>
        <dbReference type="ARBA" id="ARBA00023180"/>
    </source>
</evidence>
<reference evidence="7" key="1">
    <citation type="journal article" date="2019" name="Genome Biol. Evol.">
        <title>The Rhododendron genome and chromosomal organization provide insight into shared whole-genome duplications across the heath family (Ericaceae).</title>
        <authorList>
            <person name="Soza V.L."/>
            <person name="Lindsley D."/>
            <person name="Waalkes A."/>
            <person name="Ramage E."/>
            <person name="Patwardhan R.P."/>
            <person name="Burton J.N."/>
            <person name="Adey A."/>
            <person name="Kumar A."/>
            <person name="Qiu R."/>
            <person name="Shendure J."/>
            <person name="Hall B."/>
        </authorList>
    </citation>
    <scope>NUCLEOTIDE SEQUENCE</scope>
    <source>
        <strain evidence="7">RSF 1966-606</strain>
    </source>
</reference>
<dbReference type="InterPro" id="IPR051343">
    <property type="entry name" value="G-type_lectin_kinases/EP1-like"/>
</dbReference>
<feature type="domain" description="Bulb-type lectin" evidence="5">
    <location>
        <begin position="36"/>
        <end position="153"/>
    </location>
</feature>
<dbReference type="Gene3D" id="2.90.10.10">
    <property type="entry name" value="Bulb-type lectin domain"/>
    <property type="match status" value="1"/>
</dbReference>
<name>A0A6A4KSF9_9ERIC</name>
<keyword evidence="3" id="KW-1133">Transmembrane helix</keyword>
<evidence type="ECO:0000259" key="5">
    <source>
        <dbReference type="PROSITE" id="PS50927"/>
    </source>
</evidence>
<dbReference type="OrthoDB" id="740822at2759"/>